<dbReference type="EMBL" id="KZ613747">
    <property type="protein sequence ID" value="PMD64660.1"/>
    <property type="molecule type" value="Genomic_DNA"/>
</dbReference>
<name>A0A2J6TNR8_9HELO</name>
<dbReference type="Proteomes" id="UP000235371">
    <property type="component" value="Unassembled WGS sequence"/>
</dbReference>
<dbReference type="AlphaFoldDB" id="A0A2J6TNR8"/>
<dbReference type="RefSeq" id="XP_024741564.1">
    <property type="nucleotide sequence ID" value="XM_024879367.1"/>
</dbReference>
<evidence type="ECO:0000259" key="3">
    <source>
        <dbReference type="Pfam" id="PF09792"/>
    </source>
</evidence>
<evidence type="ECO:0000313" key="4">
    <source>
        <dbReference type="EMBL" id="PMD64660.1"/>
    </source>
</evidence>
<keyword evidence="5" id="KW-1185">Reference proteome</keyword>
<proteinExistence type="predicted"/>
<dbReference type="PANTHER" id="PTHR39613:SF1">
    <property type="entry name" value="ANCHORED CELL WALL PROTEIN, PUTATIVE (AFU_ORTHOLOGUE AFUA_4G08960)-RELATED"/>
    <property type="match status" value="1"/>
</dbReference>
<feature type="region of interest" description="Disordered" evidence="1">
    <location>
        <begin position="130"/>
        <end position="152"/>
    </location>
</feature>
<protein>
    <recommendedName>
        <fullName evidence="3">Ubiquitin 3 binding protein But2 C-terminal domain-containing protein</fullName>
    </recommendedName>
</protein>
<feature type="chain" id="PRO_5014433299" description="Ubiquitin 3 binding protein But2 C-terminal domain-containing protein" evidence="2">
    <location>
        <begin position="18"/>
        <end position="207"/>
    </location>
</feature>
<organism evidence="4 5">
    <name type="scientific">Hyaloscypha bicolor E</name>
    <dbReference type="NCBI Taxonomy" id="1095630"/>
    <lineage>
        <taxon>Eukaryota</taxon>
        <taxon>Fungi</taxon>
        <taxon>Dikarya</taxon>
        <taxon>Ascomycota</taxon>
        <taxon>Pezizomycotina</taxon>
        <taxon>Leotiomycetes</taxon>
        <taxon>Helotiales</taxon>
        <taxon>Hyaloscyphaceae</taxon>
        <taxon>Hyaloscypha</taxon>
        <taxon>Hyaloscypha bicolor</taxon>
    </lineage>
</organism>
<keyword evidence="2" id="KW-0732">Signal</keyword>
<dbReference type="GeneID" id="36587444"/>
<evidence type="ECO:0000313" key="5">
    <source>
        <dbReference type="Proteomes" id="UP000235371"/>
    </source>
</evidence>
<feature type="domain" description="Ubiquitin 3 binding protein But2 C-terminal" evidence="3">
    <location>
        <begin position="49"/>
        <end position="191"/>
    </location>
</feature>
<dbReference type="OrthoDB" id="4657524at2759"/>
<reference evidence="4 5" key="1">
    <citation type="submission" date="2016-04" db="EMBL/GenBank/DDBJ databases">
        <title>A degradative enzymes factory behind the ericoid mycorrhizal symbiosis.</title>
        <authorList>
            <consortium name="DOE Joint Genome Institute"/>
            <person name="Martino E."/>
            <person name="Morin E."/>
            <person name="Grelet G."/>
            <person name="Kuo A."/>
            <person name="Kohler A."/>
            <person name="Daghino S."/>
            <person name="Barry K."/>
            <person name="Choi C."/>
            <person name="Cichocki N."/>
            <person name="Clum A."/>
            <person name="Copeland A."/>
            <person name="Hainaut M."/>
            <person name="Haridas S."/>
            <person name="Labutti K."/>
            <person name="Lindquist E."/>
            <person name="Lipzen A."/>
            <person name="Khouja H.-R."/>
            <person name="Murat C."/>
            <person name="Ohm R."/>
            <person name="Olson A."/>
            <person name="Spatafora J."/>
            <person name="Veneault-Fourrey C."/>
            <person name="Henrissat B."/>
            <person name="Grigoriev I."/>
            <person name="Martin F."/>
            <person name="Perotto S."/>
        </authorList>
    </citation>
    <scope>NUCLEOTIDE SEQUENCE [LARGE SCALE GENOMIC DNA]</scope>
    <source>
        <strain evidence="4 5">E</strain>
    </source>
</reference>
<feature type="compositionally biased region" description="Pro residues" evidence="1">
    <location>
        <begin position="138"/>
        <end position="151"/>
    </location>
</feature>
<sequence>MKLILSILTALVACTAASPVHPLTVVSSRRLGRKPCPKGGTLPLNYIAPTLMVPVSANLPDIAFGSTKTPLITPNNFCTIFNLVIPPSAPGDTCTLEFLFPDYEETSSPYMYHGGGHFTFTGYAFGSGATEETTYNHQPPPGPSPPQPPAVMSPGNAYIVNVGGCGAEPPGSLGVSGMLCSPDTVFSYLQTEGDELGCPIGFFVAIS</sequence>
<accession>A0A2J6TNR8</accession>
<dbReference type="Pfam" id="PF09792">
    <property type="entry name" value="But2"/>
    <property type="match status" value="1"/>
</dbReference>
<evidence type="ECO:0000256" key="1">
    <source>
        <dbReference type="SAM" id="MobiDB-lite"/>
    </source>
</evidence>
<gene>
    <name evidence="4" type="ORF">K444DRAFT_608358</name>
</gene>
<dbReference type="InterPro" id="IPR018620">
    <property type="entry name" value="Ubiquitin3-bd_protein_But2_C"/>
</dbReference>
<evidence type="ECO:0000256" key="2">
    <source>
        <dbReference type="SAM" id="SignalP"/>
    </source>
</evidence>
<dbReference type="InParanoid" id="A0A2J6TNR8"/>
<feature type="signal peptide" evidence="2">
    <location>
        <begin position="1"/>
        <end position="17"/>
    </location>
</feature>
<dbReference type="PANTHER" id="PTHR39613">
    <property type="entry name" value="ANCHORED CELL WALL PROTEIN, PUTATIVE (AFU_ORTHOLOGUE AFUA_4G08960)-RELATED"/>
    <property type="match status" value="1"/>
</dbReference>